<dbReference type="PANTHER" id="PTHR33112:SF10">
    <property type="entry name" value="TOL"/>
    <property type="match status" value="1"/>
</dbReference>
<evidence type="ECO:0000313" key="3">
    <source>
        <dbReference type="Proteomes" id="UP000800092"/>
    </source>
</evidence>
<dbReference type="PANTHER" id="PTHR33112">
    <property type="entry name" value="DOMAIN PROTEIN, PUTATIVE-RELATED"/>
    <property type="match status" value="1"/>
</dbReference>
<feature type="domain" description="Heterokaryon incompatibility" evidence="1">
    <location>
        <begin position="186"/>
        <end position="339"/>
    </location>
</feature>
<dbReference type="InterPro" id="IPR010730">
    <property type="entry name" value="HET"/>
</dbReference>
<evidence type="ECO:0000313" key="2">
    <source>
        <dbReference type="EMBL" id="KAF2235680.1"/>
    </source>
</evidence>
<dbReference type="EMBL" id="ML991790">
    <property type="protein sequence ID" value="KAF2235680.1"/>
    <property type="molecule type" value="Genomic_DNA"/>
</dbReference>
<dbReference type="OrthoDB" id="5362512at2759"/>
<accession>A0A6A6HDX0</accession>
<gene>
    <name evidence="2" type="ORF">EV356DRAFT_444697</name>
</gene>
<protein>
    <submittedName>
        <fullName evidence="2">HET-domain-containing protein</fullName>
    </submittedName>
</protein>
<proteinExistence type="predicted"/>
<dbReference type="Proteomes" id="UP000800092">
    <property type="component" value="Unassembled WGS sequence"/>
</dbReference>
<name>A0A6A6HDX0_VIRVR</name>
<dbReference type="AlphaFoldDB" id="A0A6A6HDX0"/>
<dbReference type="Pfam" id="PF06985">
    <property type="entry name" value="HET"/>
    <property type="match status" value="1"/>
</dbReference>
<keyword evidence="3" id="KW-1185">Reference proteome</keyword>
<evidence type="ECO:0000259" key="1">
    <source>
        <dbReference type="Pfam" id="PF06985"/>
    </source>
</evidence>
<sequence>MLCDFCTSNVLESQHAWGNHKTSLQDLECAKECIFCSCLFKDAKNLVGRKWPVHHWGLTRLTRIRESHDAVLVTFRPVIAQDGDDKVEDLQQDEMLPERRFYLSPEKVDLDGMRSTRKLGETTTLKHSGIQIKRWIDECNHGHKACRQHQNKKTFIPTRLLDISSHGAQRIRVAETKKERIASGPYVTLSHCWGTPWFTPTRLTRQNELEFTTDGVPLEDLPENFKQAIEIGRFLGVPYIWIDSLCIVQGEGGDFSQEATLMHHVYRNSYCNFAAADSKDGTGGLFRNRIFQGVLTTKYQARSSSLLFGDQPWIVIPEDFWVRELLSSHVYSRGWVFQERMLSPRLLHFAKHQVFWDCATMSACETFPSGLPGRVDEIAGADRYWRSGLQDPSSLRQQTLVGPADYSVEQFWKNAVLYYTSCNLTNGKDKLVAVWGVAKLIRDALGEKYGAGLWQRNLEEQLAWRVSSCELLERPPDLSNNPTWSWASINGAIQLQERLLEKERFYYVKDHEVRPLRFDVTDQIGFGSDNSSKDWAEEFQRMDRRIAAMKNSRESTIESVTQNHEKWIQTEKNLDKEPQLRSKSIQIQGHLVSVHLHHIVSESKWVPIFFDGDSQDSDGTLEVFPDLKLASDQSYLLLALVATRHAGDESSVYDGIGIVLESAAADRHYHRVGAFHFQNISARMWNRLQTTSSNYIPTSPAGAYNCTLGLKLWLD</sequence>
<reference evidence="2" key="1">
    <citation type="journal article" date="2020" name="Stud. Mycol.">
        <title>101 Dothideomycetes genomes: a test case for predicting lifestyles and emergence of pathogens.</title>
        <authorList>
            <person name="Haridas S."/>
            <person name="Albert R."/>
            <person name="Binder M."/>
            <person name="Bloem J."/>
            <person name="Labutti K."/>
            <person name="Salamov A."/>
            <person name="Andreopoulos B."/>
            <person name="Baker S."/>
            <person name="Barry K."/>
            <person name="Bills G."/>
            <person name="Bluhm B."/>
            <person name="Cannon C."/>
            <person name="Castanera R."/>
            <person name="Culley D."/>
            <person name="Daum C."/>
            <person name="Ezra D."/>
            <person name="Gonzalez J."/>
            <person name="Henrissat B."/>
            <person name="Kuo A."/>
            <person name="Liang C."/>
            <person name="Lipzen A."/>
            <person name="Lutzoni F."/>
            <person name="Magnuson J."/>
            <person name="Mondo S."/>
            <person name="Nolan M."/>
            <person name="Ohm R."/>
            <person name="Pangilinan J."/>
            <person name="Park H.-J."/>
            <person name="Ramirez L."/>
            <person name="Alfaro M."/>
            <person name="Sun H."/>
            <person name="Tritt A."/>
            <person name="Yoshinaga Y."/>
            <person name="Zwiers L.-H."/>
            <person name="Turgeon B."/>
            <person name="Goodwin S."/>
            <person name="Spatafora J."/>
            <person name="Crous P."/>
            <person name="Grigoriev I."/>
        </authorList>
    </citation>
    <scope>NUCLEOTIDE SEQUENCE</scope>
    <source>
        <strain evidence="2">Tuck. ex Michener</strain>
    </source>
</reference>
<organism evidence="2 3">
    <name type="scientific">Viridothelium virens</name>
    <name type="common">Speckled blister lichen</name>
    <name type="synonym">Trypethelium virens</name>
    <dbReference type="NCBI Taxonomy" id="1048519"/>
    <lineage>
        <taxon>Eukaryota</taxon>
        <taxon>Fungi</taxon>
        <taxon>Dikarya</taxon>
        <taxon>Ascomycota</taxon>
        <taxon>Pezizomycotina</taxon>
        <taxon>Dothideomycetes</taxon>
        <taxon>Dothideomycetes incertae sedis</taxon>
        <taxon>Trypetheliales</taxon>
        <taxon>Trypetheliaceae</taxon>
        <taxon>Viridothelium</taxon>
    </lineage>
</organism>